<evidence type="ECO:0000256" key="1">
    <source>
        <dbReference type="SAM" id="MobiDB-lite"/>
    </source>
</evidence>
<feature type="compositionally biased region" description="Basic and acidic residues" evidence="1">
    <location>
        <begin position="246"/>
        <end position="259"/>
    </location>
</feature>
<protein>
    <submittedName>
        <fullName evidence="2">Uncharacterized protein</fullName>
    </submittedName>
</protein>
<feature type="region of interest" description="Disordered" evidence="1">
    <location>
        <begin position="229"/>
        <end position="291"/>
    </location>
</feature>
<proteinExistence type="predicted"/>
<sequence>MNPESAVHYESLPWGRLSNIGMSLDWRFFTSDVMAAGSISSQIFEIGGHSCKAELTITKETGNVAFHIRSLVDPESVGGMKASLKARACTIERDITVGNQITRMNLYTSYRFSNFLTRTILQKYDELLIEIGVQPEINPDPPLKTFWNCPATSDIVIVGGSADEKPVFVHKKFVLEVIPKILRFITGVNGSKMGPATVPRIFEQSLTSNGHSCAGLELVPKHYNLNKVTDKCEGPPGDAITTATKTDSRSESLSEDRKQSTAANQPIVAGNVNSKRPRHDSDTNGTVHIPEGKDEKTVKNVDIAKSRAEEGVQANLPVIPPTSKVGSNHEVWLWPSSLPKNSCIDVMRWIYLKRLSPEFNLEAFNPFMKLLADLDQWHHFQENALRARGLVFQESKLLQLLREPIFKEGYASMYLKEPLMELMKLDQQNMLRKYYQQLQEIDRTGIVQEFLKNNKILNP</sequence>
<evidence type="ECO:0000313" key="3">
    <source>
        <dbReference type="Proteomes" id="UP000703661"/>
    </source>
</evidence>
<evidence type="ECO:0000313" key="2">
    <source>
        <dbReference type="EMBL" id="KAG0022835.1"/>
    </source>
</evidence>
<keyword evidence="3" id="KW-1185">Reference proteome</keyword>
<dbReference type="AlphaFoldDB" id="A0A9P6T3P0"/>
<name>A0A9P6T3P0_9FUNG</name>
<dbReference type="Proteomes" id="UP000703661">
    <property type="component" value="Unassembled WGS sequence"/>
</dbReference>
<organism evidence="2 3">
    <name type="scientific">Entomortierella chlamydospora</name>
    <dbReference type="NCBI Taxonomy" id="101097"/>
    <lineage>
        <taxon>Eukaryota</taxon>
        <taxon>Fungi</taxon>
        <taxon>Fungi incertae sedis</taxon>
        <taxon>Mucoromycota</taxon>
        <taxon>Mortierellomycotina</taxon>
        <taxon>Mortierellomycetes</taxon>
        <taxon>Mortierellales</taxon>
        <taxon>Mortierellaceae</taxon>
        <taxon>Entomortierella</taxon>
    </lineage>
</organism>
<reference evidence="2" key="1">
    <citation type="journal article" date="2020" name="Fungal Divers.">
        <title>Resolving the Mortierellaceae phylogeny through synthesis of multi-gene phylogenetics and phylogenomics.</title>
        <authorList>
            <person name="Vandepol N."/>
            <person name="Liber J."/>
            <person name="Desiro A."/>
            <person name="Na H."/>
            <person name="Kennedy M."/>
            <person name="Barry K."/>
            <person name="Grigoriev I.V."/>
            <person name="Miller A.N."/>
            <person name="O'Donnell K."/>
            <person name="Stajich J.E."/>
            <person name="Bonito G."/>
        </authorList>
    </citation>
    <scope>NUCLEOTIDE SEQUENCE</scope>
    <source>
        <strain evidence="2">NRRL 2769</strain>
    </source>
</reference>
<comment type="caution">
    <text evidence="2">The sequence shown here is derived from an EMBL/GenBank/DDBJ whole genome shotgun (WGS) entry which is preliminary data.</text>
</comment>
<gene>
    <name evidence="2" type="ORF">BGZ80_011044</name>
</gene>
<dbReference type="EMBL" id="JAAAID010000084">
    <property type="protein sequence ID" value="KAG0022835.1"/>
    <property type="molecule type" value="Genomic_DNA"/>
</dbReference>
<accession>A0A9P6T3P0</accession>